<proteinExistence type="predicted"/>
<protein>
    <submittedName>
        <fullName evidence="2">Uncharacterized protein</fullName>
    </submittedName>
</protein>
<dbReference type="WBParaSite" id="ACRNAN_scaffold1287.g26122.t2">
    <property type="protein sequence ID" value="ACRNAN_scaffold1287.g26122.t2"/>
    <property type="gene ID" value="ACRNAN_scaffold1287.g26122"/>
</dbReference>
<evidence type="ECO:0000313" key="1">
    <source>
        <dbReference type="Proteomes" id="UP000887540"/>
    </source>
</evidence>
<dbReference type="AlphaFoldDB" id="A0A914CNT4"/>
<accession>A0A914CNT4</accession>
<sequence length="246" mass="28483">MKRFIIIIDDESTYEVDKIINLMAGNQCAILSRCGLVLNNASDEFIASFAQNALQVFRDAVDIEPFVKEIEFSSGTIYNKSSFKTDSIIDELIDQKVDYEREEITEPSDCEYAYLHTFNVRREDGWNLQMKLIKVKNRPPMSCFGDGTYSSGTIDKSYFKTDSIIDELRDQEVDYDYQHSTAPPGCGQWSPIYADQHTFKVRREDGWNLQMKLIKTYVINPQSSQGGITYSNWNLENCIFERLKKF</sequence>
<evidence type="ECO:0000313" key="2">
    <source>
        <dbReference type="WBParaSite" id="ACRNAN_scaffold1287.g26122.t2"/>
    </source>
</evidence>
<keyword evidence="1" id="KW-1185">Reference proteome</keyword>
<name>A0A914CNT4_9BILA</name>
<reference evidence="2" key="1">
    <citation type="submission" date="2022-11" db="UniProtKB">
        <authorList>
            <consortium name="WormBaseParasite"/>
        </authorList>
    </citation>
    <scope>IDENTIFICATION</scope>
</reference>
<dbReference type="Proteomes" id="UP000887540">
    <property type="component" value="Unplaced"/>
</dbReference>
<organism evidence="1 2">
    <name type="scientific">Acrobeloides nanus</name>
    <dbReference type="NCBI Taxonomy" id="290746"/>
    <lineage>
        <taxon>Eukaryota</taxon>
        <taxon>Metazoa</taxon>
        <taxon>Ecdysozoa</taxon>
        <taxon>Nematoda</taxon>
        <taxon>Chromadorea</taxon>
        <taxon>Rhabditida</taxon>
        <taxon>Tylenchina</taxon>
        <taxon>Cephalobomorpha</taxon>
        <taxon>Cephaloboidea</taxon>
        <taxon>Cephalobidae</taxon>
        <taxon>Acrobeloides</taxon>
    </lineage>
</organism>